<dbReference type="AlphaFoldDB" id="A0A198ABF5"/>
<accession>A0A198ABF5</accession>
<sequence>MNRDERLRAIQTSEKQYHGDVKLIRTPLTSTYHTALKPQTHPYVYALYPSTCYAYDLLCYGGEAFTQRAAEILEVVIAQQDKDASSESYGIWPYFFEESLEAMDRPDWNMADFHGKKLVLILKNYRDSLSEALLGQIREAIYHACQAIIRRDVGPHYTNIALMGAFVTLVGGEVLGDPEIRSYGEQRLKRFHAFTSGIGTFSEYNSPCYSPIAIEELDSIYQESTTSAAVTLAEQLLDIAWGMIAKHFHPATGEWGGPFSRTYYTLMTDREKHFLGNALRGDSSDIRCPEKYHAYFSSNEERYFIEPTMMAAETGFQNYATTYQNEKLSLGSYTIGSMWNQRRNLLGFVDLGGKRAFIQLQFLKDGKDFCSAIYTGVQSHKQVLFAFNLATDNGAWHQELDVINGKFQAEDLRIRLLIGGDIDELDLPSAEEGKCLTMMLGDTPLRIEAVLEESDYGALEVAVERRDDELHLDFVIYAGEEKAFDFHAIQKAVWIFTLTLDEGPFPEVNIQLEANSVTTTIGDREKQMSITVPTAPGKTLDFYRNNRVGLPRNLMEHLR</sequence>
<evidence type="ECO:0000313" key="1">
    <source>
        <dbReference type="EMBL" id="OAS18435.1"/>
    </source>
</evidence>
<keyword evidence="2" id="KW-1185">Reference proteome</keyword>
<organism evidence="1 2">
    <name type="scientific">Paenibacillus oryzisoli</name>
    <dbReference type="NCBI Taxonomy" id="1850517"/>
    <lineage>
        <taxon>Bacteria</taxon>
        <taxon>Bacillati</taxon>
        <taxon>Bacillota</taxon>
        <taxon>Bacilli</taxon>
        <taxon>Bacillales</taxon>
        <taxon>Paenibacillaceae</taxon>
        <taxon>Paenibacillus</taxon>
    </lineage>
</organism>
<protein>
    <recommendedName>
        <fullName evidence="3">Heparinase</fullName>
    </recommendedName>
</protein>
<dbReference type="STRING" id="1850517.A8708_00440"/>
<evidence type="ECO:0000313" key="2">
    <source>
        <dbReference type="Proteomes" id="UP000078454"/>
    </source>
</evidence>
<comment type="caution">
    <text evidence="1">The sequence shown here is derived from an EMBL/GenBank/DDBJ whole genome shotgun (WGS) entry which is preliminary data.</text>
</comment>
<dbReference type="EMBL" id="LYPB01000065">
    <property type="protein sequence ID" value="OAS18435.1"/>
    <property type="molecule type" value="Genomic_DNA"/>
</dbReference>
<dbReference type="PANTHER" id="PTHR40616">
    <property type="entry name" value="LINALOOL DEHYDRATASE_ISOMERASE DOMAIN-CONTAINING PROTEIN"/>
    <property type="match status" value="1"/>
</dbReference>
<name>A0A198ABF5_9BACL</name>
<dbReference type="OrthoDB" id="9813410at2"/>
<dbReference type="PANTHER" id="PTHR40616:SF1">
    <property type="entry name" value="LINALOOL DEHYDRATASE_ISOMERASE DOMAIN-CONTAINING PROTEIN"/>
    <property type="match status" value="1"/>
</dbReference>
<proteinExistence type="predicted"/>
<evidence type="ECO:0008006" key="3">
    <source>
        <dbReference type="Google" id="ProtNLM"/>
    </source>
</evidence>
<dbReference type="RefSeq" id="WP_068664504.1">
    <property type="nucleotide sequence ID" value="NZ_LYPB01000065.1"/>
</dbReference>
<gene>
    <name evidence="1" type="ORF">A8708_00440</name>
</gene>
<dbReference type="Proteomes" id="UP000078454">
    <property type="component" value="Unassembled WGS sequence"/>
</dbReference>
<reference evidence="1 2" key="1">
    <citation type="submission" date="2016-05" db="EMBL/GenBank/DDBJ databases">
        <title>Paenibacillus sp. 1ZS3-15 nov., isolated from the rhizosphere soil.</title>
        <authorList>
            <person name="Zhang X.X."/>
            <person name="Zhang J."/>
        </authorList>
    </citation>
    <scope>NUCLEOTIDE SEQUENCE [LARGE SCALE GENOMIC DNA]</scope>
    <source>
        <strain evidence="1 2">1ZS3-15</strain>
    </source>
</reference>